<comment type="caution">
    <text evidence="6">The sequence shown here is derived from an EMBL/GenBank/DDBJ whole genome shotgun (WGS) entry which is preliminary data.</text>
</comment>
<feature type="domain" description="Polyketide synthase NorB/C/GfsB-E-like docking" evidence="5">
    <location>
        <begin position="2"/>
        <end position="30"/>
    </location>
</feature>
<dbReference type="InterPro" id="IPR014030">
    <property type="entry name" value="Ketoacyl_synth_N"/>
</dbReference>
<dbReference type="RefSeq" id="WP_154956863.1">
    <property type="nucleotide sequence ID" value="NZ_VSEX01000158.1"/>
</dbReference>
<evidence type="ECO:0000259" key="5">
    <source>
        <dbReference type="Pfam" id="PF08990"/>
    </source>
</evidence>
<organism evidence="6 7">
    <name type="scientific">Microbispora tritici</name>
    <dbReference type="NCBI Taxonomy" id="2604471"/>
    <lineage>
        <taxon>Bacteria</taxon>
        <taxon>Bacillati</taxon>
        <taxon>Actinomycetota</taxon>
        <taxon>Actinomycetes</taxon>
        <taxon>Streptosporangiales</taxon>
        <taxon>Streptosporangiaceae</taxon>
        <taxon>Microbispora</taxon>
    </lineage>
</organism>
<name>A0ABY3LND8_9ACTN</name>
<protein>
    <recommendedName>
        <fullName evidence="8">Polyketide synthase</fullName>
    </recommendedName>
</protein>
<accession>A0ABY3LND8</accession>
<dbReference type="PANTHER" id="PTHR43775:SF51">
    <property type="entry name" value="INACTIVE PHENOLPHTHIOCEROL SYNTHESIS POLYKETIDE SYNTHASE TYPE I PKS1-RELATED"/>
    <property type="match status" value="1"/>
</dbReference>
<sequence length="73" mass="8169">MANDDKLREYLKRSIAETKQAEKRLRQIEAKSREPIAIVGMGCRLPGGVASPEDLWDLVAEGRDAVTEFPADR</sequence>
<keyword evidence="3" id="KW-0511">Multifunctional enzyme</keyword>
<dbReference type="InterPro" id="IPR016039">
    <property type="entry name" value="Thiolase-like"/>
</dbReference>
<evidence type="ECO:0000256" key="2">
    <source>
        <dbReference type="ARBA" id="ARBA00022679"/>
    </source>
</evidence>
<feature type="domain" description="Beta-ketoacyl synthase-like N-terminal" evidence="4">
    <location>
        <begin position="34"/>
        <end position="73"/>
    </location>
</feature>
<evidence type="ECO:0008006" key="8">
    <source>
        <dbReference type="Google" id="ProtNLM"/>
    </source>
</evidence>
<reference evidence="6 7" key="1">
    <citation type="submission" date="2019-08" db="EMBL/GenBank/DDBJ databases">
        <title>Microbispora tritici sp. nov., a novel actinomycete isolated from a root of wheat (Triticum aestivum L.).</title>
        <authorList>
            <person name="Klykleung N."/>
            <person name="Tanasupawat S."/>
        </authorList>
    </citation>
    <scope>NUCLEOTIDE SEQUENCE [LARGE SCALE GENOMIC DNA]</scope>
    <source>
        <strain evidence="6 7">MT50</strain>
    </source>
</reference>
<evidence type="ECO:0000313" key="7">
    <source>
        <dbReference type="Proteomes" id="UP000322810"/>
    </source>
</evidence>
<dbReference type="Pfam" id="PF08990">
    <property type="entry name" value="Docking"/>
    <property type="match status" value="1"/>
</dbReference>
<dbReference type="SUPFAM" id="SSF101173">
    <property type="entry name" value="Docking domain B of the erythromycin polyketide synthase (DEBS)"/>
    <property type="match status" value="1"/>
</dbReference>
<dbReference type="Proteomes" id="UP000322810">
    <property type="component" value="Unassembled WGS sequence"/>
</dbReference>
<feature type="non-terminal residue" evidence="6">
    <location>
        <position position="73"/>
    </location>
</feature>
<evidence type="ECO:0000256" key="3">
    <source>
        <dbReference type="ARBA" id="ARBA00023268"/>
    </source>
</evidence>
<comment type="cofactor">
    <cofactor evidence="1">
        <name>pantetheine 4'-phosphate</name>
        <dbReference type="ChEBI" id="CHEBI:47942"/>
    </cofactor>
</comment>
<dbReference type="Gene3D" id="3.40.47.10">
    <property type="match status" value="1"/>
</dbReference>
<evidence type="ECO:0000256" key="1">
    <source>
        <dbReference type="ARBA" id="ARBA00001957"/>
    </source>
</evidence>
<dbReference type="InterPro" id="IPR050091">
    <property type="entry name" value="PKS_NRPS_Biosynth_Enz"/>
</dbReference>
<dbReference type="Pfam" id="PF00109">
    <property type="entry name" value="ketoacyl-synt"/>
    <property type="match status" value="1"/>
</dbReference>
<keyword evidence="7" id="KW-1185">Reference proteome</keyword>
<dbReference type="SUPFAM" id="SSF53901">
    <property type="entry name" value="Thiolase-like"/>
    <property type="match status" value="1"/>
</dbReference>
<dbReference type="EMBL" id="VSEX01000158">
    <property type="protein sequence ID" value="TYB42118.1"/>
    <property type="molecule type" value="Genomic_DNA"/>
</dbReference>
<evidence type="ECO:0000313" key="6">
    <source>
        <dbReference type="EMBL" id="TYB42118.1"/>
    </source>
</evidence>
<gene>
    <name evidence="6" type="ORF">FXF59_34900</name>
</gene>
<dbReference type="InterPro" id="IPR015083">
    <property type="entry name" value="NorB/c/GfsB-D-like_docking"/>
</dbReference>
<dbReference type="PANTHER" id="PTHR43775">
    <property type="entry name" value="FATTY ACID SYNTHASE"/>
    <property type="match status" value="1"/>
</dbReference>
<dbReference type="InterPro" id="IPR036299">
    <property type="entry name" value="Polyketide_synth_docking_sf"/>
</dbReference>
<evidence type="ECO:0000259" key="4">
    <source>
        <dbReference type="Pfam" id="PF00109"/>
    </source>
</evidence>
<keyword evidence="2" id="KW-0808">Transferase</keyword>
<proteinExistence type="predicted"/>